<feature type="transmembrane region" description="Helical" evidence="6">
    <location>
        <begin position="223"/>
        <end position="245"/>
    </location>
</feature>
<evidence type="ECO:0000256" key="2">
    <source>
        <dbReference type="ARBA" id="ARBA00022475"/>
    </source>
</evidence>
<feature type="transmembrane region" description="Helical" evidence="6">
    <location>
        <begin position="20"/>
        <end position="43"/>
    </location>
</feature>
<feature type="transmembrane region" description="Helical" evidence="6">
    <location>
        <begin position="347"/>
        <end position="371"/>
    </location>
</feature>
<keyword evidence="8" id="KW-1185">Reference proteome</keyword>
<feature type="transmembrane region" description="Helical" evidence="6">
    <location>
        <begin position="107"/>
        <end position="132"/>
    </location>
</feature>
<keyword evidence="2" id="KW-1003">Cell membrane</keyword>
<dbReference type="OrthoDB" id="4528313at2"/>
<keyword evidence="3 6" id="KW-0812">Transmembrane</keyword>
<dbReference type="Proteomes" id="UP000254134">
    <property type="component" value="Unassembled WGS sequence"/>
</dbReference>
<keyword evidence="4 6" id="KW-1133">Transmembrane helix</keyword>
<accession>A0A7M2YZ27</accession>
<reference evidence="8" key="2">
    <citation type="journal article" date="2019" name="MicrobiologyOpen">
        <title>High-quality draft genome sequence of Gaiella occulta isolated from a 150 meter deep mineral water borehole and comparison with the genome sequences of other deep-branching lineages of the phylum Actinobacteria.</title>
        <authorList>
            <person name="Severino R."/>
            <person name="Froufe H.J.C."/>
            <person name="Barroso C."/>
            <person name="Albuquerque L."/>
            <person name="Lobo-da-Cunha A."/>
            <person name="da Costa M.S."/>
            <person name="Egas C."/>
        </authorList>
    </citation>
    <scope>NUCLEOTIDE SEQUENCE [LARGE SCALE GENOMIC DNA]</scope>
    <source>
        <strain evidence="8">F2-233</strain>
    </source>
</reference>
<evidence type="ECO:0000256" key="5">
    <source>
        <dbReference type="ARBA" id="ARBA00023136"/>
    </source>
</evidence>
<evidence type="ECO:0000256" key="3">
    <source>
        <dbReference type="ARBA" id="ARBA00022692"/>
    </source>
</evidence>
<evidence type="ECO:0000256" key="6">
    <source>
        <dbReference type="SAM" id="Phobius"/>
    </source>
</evidence>
<dbReference type="Pfam" id="PF07690">
    <property type="entry name" value="MFS_1"/>
    <property type="match status" value="1"/>
</dbReference>
<feature type="transmembrane region" description="Helical" evidence="6">
    <location>
        <begin position="180"/>
        <end position="203"/>
    </location>
</feature>
<evidence type="ECO:0000313" key="8">
    <source>
        <dbReference type="Proteomes" id="UP000254134"/>
    </source>
</evidence>
<dbReference type="EMBL" id="QQZY01000002">
    <property type="protein sequence ID" value="RDI75014.1"/>
    <property type="molecule type" value="Genomic_DNA"/>
</dbReference>
<feature type="transmembrane region" description="Helical" evidence="6">
    <location>
        <begin position="377"/>
        <end position="396"/>
    </location>
</feature>
<evidence type="ECO:0000256" key="1">
    <source>
        <dbReference type="ARBA" id="ARBA00004651"/>
    </source>
</evidence>
<gene>
    <name evidence="7" type="ORF">Gocc_0812</name>
</gene>
<reference evidence="7 8" key="1">
    <citation type="submission" date="2018-07" db="EMBL/GenBank/DDBJ databases">
        <title>High-quality-draft genome sequence of Gaiella occulta.</title>
        <authorList>
            <person name="Severino R."/>
            <person name="Froufe H.J.C."/>
            <person name="Rainey F.A."/>
            <person name="Barroso C."/>
            <person name="Albuquerque L."/>
            <person name="Lobo-Da-Cunha A."/>
            <person name="Da Costa M.S."/>
            <person name="Egas C."/>
        </authorList>
    </citation>
    <scope>NUCLEOTIDE SEQUENCE [LARGE SCALE GENOMIC DNA]</scope>
    <source>
        <strain evidence="7 8">F2-233</strain>
    </source>
</reference>
<dbReference type="SUPFAM" id="SSF103473">
    <property type="entry name" value="MFS general substrate transporter"/>
    <property type="match status" value="1"/>
</dbReference>
<feature type="transmembrane region" description="Helical" evidence="6">
    <location>
        <begin position="312"/>
        <end position="335"/>
    </location>
</feature>
<dbReference type="Gene3D" id="1.20.1250.20">
    <property type="entry name" value="MFS general substrate transporter like domains"/>
    <property type="match status" value="1"/>
</dbReference>
<dbReference type="PANTHER" id="PTHR23513:SF11">
    <property type="entry name" value="STAPHYLOFERRIN A TRANSPORTER"/>
    <property type="match status" value="1"/>
</dbReference>
<dbReference type="InterPro" id="IPR036259">
    <property type="entry name" value="MFS_trans_sf"/>
</dbReference>
<protein>
    <submittedName>
        <fullName evidence="7">Transmembrane secretion effector</fullName>
    </submittedName>
</protein>
<sequence length="413" mass="42370">MGVPLRVRLGPLQERDFRLLFAGTTITTIGDRLASIALAFAVLDAGSVTDLGVVLGVRQAVEAVVLIFGGVLSDRMPRNLVLVGASLLQGAAQAATAAVVLTGGSSLAWLVALQAVYGVGAGMVVPAEVGLVPQTVSAPRLQEANAMQGMSRNLVGVLGPASGGVLVALASPGVALGVDAASFVVCAALLARIRVTPRAAALVRTTYLRELRDGWREFRSHSWLWSTVGVFGLSNMFYVGCWAVLGPEIANRELGGAGAWALILSAGGVGAVLGGVVALRYRPARPLLASVLAPMPMTLPLVGLALGWPPWLIAAVNVASGVGLSVHMTLWFTVFQREIPEHAQSRVSSYDALGSFVLIPLGMAFVGPVAVVAGVDATLWLAVAVFVVATAVIASVPSVRAMRAPQAAVAAAA</sequence>
<dbReference type="CDD" id="cd06173">
    <property type="entry name" value="MFS_MefA_like"/>
    <property type="match status" value="1"/>
</dbReference>
<keyword evidence="5 6" id="KW-0472">Membrane</keyword>
<dbReference type="InterPro" id="IPR011701">
    <property type="entry name" value="MFS"/>
</dbReference>
<dbReference type="RefSeq" id="WP_114795272.1">
    <property type="nucleotide sequence ID" value="NZ_QQZY01000002.1"/>
</dbReference>
<evidence type="ECO:0000313" key="7">
    <source>
        <dbReference type="EMBL" id="RDI75014.1"/>
    </source>
</evidence>
<dbReference type="GO" id="GO:0022857">
    <property type="term" value="F:transmembrane transporter activity"/>
    <property type="evidence" value="ECO:0007669"/>
    <property type="project" value="InterPro"/>
</dbReference>
<dbReference type="GO" id="GO:0005886">
    <property type="term" value="C:plasma membrane"/>
    <property type="evidence" value="ECO:0007669"/>
    <property type="project" value="UniProtKB-SubCell"/>
</dbReference>
<feature type="transmembrane region" description="Helical" evidence="6">
    <location>
        <begin position="55"/>
        <end position="73"/>
    </location>
</feature>
<organism evidence="7 8">
    <name type="scientific">Gaiella occulta</name>
    <dbReference type="NCBI Taxonomy" id="1002870"/>
    <lineage>
        <taxon>Bacteria</taxon>
        <taxon>Bacillati</taxon>
        <taxon>Actinomycetota</taxon>
        <taxon>Thermoleophilia</taxon>
        <taxon>Gaiellales</taxon>
        <taxon>Gaiellaceae</taxon>
        <taxon>Gaiella</taxon>
    </lineage>
</organism>
<feature type="transmembrane region" description="Helical" evidence="6">
    <location>
        <begin position="153"/>
        <end position="174"/>
    </location>
</feature>
<proteinExistence type="predicted"/>
<comment type="subcellular location">
    <subcellularLocation>
        <location evidence="1">Cell membrane</location>
        <topology evidence="1">Multi-pass membrane protein</topology>
    </subcellularLocation>
</comment>
<feature type="transmembrane region" description="Helical" evidence="6">
    <location>
        <begin position="257"/>
        <end position="279"/>
    </location>
</feature>
<dbReference type="PANTHER" id="PTHR23513">
    <property type="entry name" value="INTEGRAL MEMBRANE EFFLUX PROTEIN-RELATED"/>
    <property type="match status" value="1"/>
</dbReference>
<dbReference type="AlphaFoldDB" id="A0A7M2YZ27"/>
<feature type="transmembrane region" description="Helical" evidence="6">
    <location>
        <begin position="286"/>
        <end position="306"/>
    </location>
</feature>
<name>A0A7M2YZ27_9ACTN</name>
<evidence type="ECO:0000256" key="4">
    <source>
        <dbReference type="ARBA" id="ARBA00022989"/>
    </source>
</evidence>
<feature type="transmembrane region" description="Helical" evidence="6">
    <location>
        <begin position="80"/>
        <end position="101"/>
    </location>
</feature>
<comment type="caution">
    <text evidence="7">The sequence shown here is derived from an EMBL/GenBank/DDBJ whole genome shotgun (WGS) entry which is preliminary data.</text>
</comment>